<sequence>MCFHQVNKQKTCQVDDHHFLFSVSACGSCGFTLSMEWKGILTSFGGRWCPGGSINSHLIVAVFLVIGQLKAWVIRCFLVQREDDIYVKPRQDISFALKEKRRNCVVVIQQCDKYRKRILQYSTVRGGSVYSQGQEVAL</sequence>
<name>A0A2H3DMV1_ARMGA</name>
<dbReference type="AlphaFoldDB" id="A0A2H3DMV1"/>
<reference evidence="2" key="1">
    <citation type="journal article" date="2017" name="Nat. Ecol. Evol.">
        <title>Genome expansion and lineage-specific genetic innovations in the forest pathogenic fungi Armillaria.</title>
        <authorList>
            <person name="Sipos G."/>
            <person name="Prasanna A.N."/>
            <person name="Walter M.C."/>
            <person name="O'Connor E."/>
            <person name="Balint B."/>
            <person name="Krizsan K."/>
            <person name="Kiss B."/>
            <person name="Hess J."/>
            <person name="Varga T."/>
            <person name="Slot J."/>
            <person name="Riley R."/>
            <person name="Boka B."/>
            <person name="Rigling D."/>
            <person name="Barry K."/>
            <person name="Lee J."/>
            <person name="Mihaltcheva S."/>
            <person name="LaButti K."/>
            <person name="Lipzen A."/>
            <person name="Waldron R."/>
            <person name="Moloney N.M."/>
            <person name="Sperisen C."/>
            <person name="Kredics L."/>
            <person name="Vagvoelgyi C."/>
            <person name="Patrignani A."/>
            <person name="Fitzpatrick D."/>
            <person name="Nagy I."/>
            <person name="Doyle S."/>
            <person name="Anderson J.B."/>
            <person name="Grigoriev I.V."/>
            <person name="Gueldener U."/>
            <person name="Muensterkoetter M."/>
            <person name="Nagy L.G."/>
        </authorList>
    </citation>
    <scope>NUCLEOTIDE SEQUENCE [LARGE SCALE GENOMIC DNA]</scope>
    <source>
        <strain evidence="2">Ar21-2</strain>
    </source>
</reference>
<gene>
    <name evidence="1" type="ORF">ARMGADRAFT_789499</name>
</gene>
<keyword evidence="2" id="KW-1185">Reference proteome</keyword>
<protein>
    <submittedName>
        <fullName evidence="1">Uncharacterized protein</fullName>
    </submittedName>
</protein>
<evidence type="ECO:0000313" key="2">
    <source>
        <dbReference type="Proteomes" id="UP000217790"/>
    </source>
</evidence>
<evidence type="ECO:0000313" key="1">
    <source>
        <dbReference type="EMBL" id="PBK95184.1"/>
    </source>
</evidence>
<dbReference type="Proteomes" id="UP000217790">
    <property type="component" value="Unassembled WGS sequence"/>
</dbReference>
<dbReference type="InParanoid" id="A0A2H3DMV1"/>
<accession>A0A2H3DMV1</accession>
<proteinExistence type="predicted"/>
<dbReference type="EMBL" id="KZ293652">
    <property type="protein sequence ID" value="PBK95184.1"/>
    <property type="molecule type" value="Genomic_DNA"/>
</dbReference>
<organism evidence="1 2">
    <name type="scientific">Armillaria gallica</name>
    <name type="common">Bulbous honey fungus</name>
    <name type="synonym">Armillaria bulbosa</name>
    <dbReference type="NCBI Taxonomy" id="47427"/>
    <lineage>
        <taxon>Eukaryota</taxon>
        <taxon>Fungi</taxon>
        <taxon>Dikarya</taxon>
        <taxon>Basidiomycota</taxon>
        <taxon>Agaricomycotina</taxon>
        <taxon>Agaricomycetes</taxon>
        <taxon>Agaricomycetidae</taxon>
        <taxon>Agaricales</taxon>
        <taxon>Marasmiineae</taxon>
        <taxon>Physalacriaceae</taxon>
        <taxon>Armillaria</taxon>
    </lineage>
</organism>